<keyword evidence="6" id="KW-0804">Transcription</keyword>
<dbReference type="Pfam" id="PF04082">
    <property type="entry name" value="Fungal_trans"/>
    <property type="match status" value="1"/>
</dbReference>
<evidence type="ECO:0000256" key="2">
    <source>
        <dbReference type="ARBA" id="ARBA00022723"/>
    </source>
</evidence>
<comment type="subcellular location">
    <subcellularLocation>
        <location evidence="1">Nucleus</location>
    </subcellularLocation>
</comment>
<dbReference type="GO" id="GO:0000981">
    <property type="term" value="F:DNA-binding transcription factor activity, RNA polymerase II-specific"/>
    <property type="evidence" value="ECO:0007669"/>
    <property type="project" value="InterPro"/>
</dbReference>
<dbReference type="SMART" id="SM00066">
    <property type="entry name" value="GAL4"/>
    <property type="match status" value="1"/>
</dbReference>
<organism evidence="10 11">
    <name type="scientific">Fusarium torulosum</name>
    <dbReference type="NCBI Taxonomy" id="33205"/>
    <lineage>
        <taxon>Eukaryota</taxon>
        <taxon>Fungi</taxon>
        <taxon>Dikarya</taxon>
        <taxon>Ascomycota</taxon>
        <taxon>Pezizomycotina</taxon>
        <taxon>Sordariomycetes</taxon>
        <taxon>Hypocreomycetidae</taxon>
        <taxon>Hypocreales</taxon>
        <taxon>Nectriaceae</taxon>
        <taxon>Fusarium</taxon>
    </lineage>
</organism>
<comment type="caution">
    <text evidence="10">The sequence shown here is derived from an EMBL/GenBank/DDBJ whole genome shotgun (WGS) entry which is preliminary data.</text>
</comment>
<dbReference type="CDD" id="cd12148">
    <property type="entry name" value="fungal_TF_MHR"/>
    <property type="match status" value="1"/>
</dbReference>
<evidence type="ECO:0000256" key="7">
    <source>
        <dbReference type="ARBA" id="ARBA00023242"/>
    </source>
</evidence>
<dbReference type="GO" id="GO:0003677">
    <property type="term" value="F:DNA binding"/>
    <property type="evidence" value="ECO:0007669"/>
    <property type="project" value="UniProtKB-KW"/>
</dbReference>
<dbReference type="AlphaFoldDB" id="A0AAE8SH88"/>
<evidence type="ECO:0000256" key="6">
    <source>
        <dbReference type="ARBA" id="ARBA00023163"/>
    </source>
</evidence>
<name>A0AAE8SH88_9HYPO</name>
<dbReference type="Proteomes" id="UP001187734">
    <property type="component" value="Unassembled WGS sequence"/>
</dbReference>
<dbReference type="SUPFAM" id="SSF57701">
    <property type="entry name" value="Zn2/Cys6 DNA-binding domain"/>
    <property type="match status" value="1"/>
</dbReference>
<dbReference type="Gene3D" id="4.10.240.10">
    <property type="entry name" value="Zn(2)-C6 fungal-type DNA-binding domain"/>
    <property type="match status" value="1"/>
</dbReference>
<evidence type="ECO:0000259" key="9">
    <source>
        <dbReference type="PROSITE" id="PS50048"/>
    </source>
</evidence>
<feature type="region of interest" description="Disordered" evidence="8">
    <location>
        <begin position="1"/>
        <end position="23"/>
    </location>
</feature>
<dbReference type="SMART" id="SM00906">
    <property type="entry name" value="Fungal_trans"/>
    <property type="match status" value="1"/>
</dbReference>
<dbReference type="PROSITE" id="PS50048">
    <property type="entry name" value="ZN2_CY6_FUNGAL_2"/>
    <property type="match status" value="1"/>
</dbReference>
<evidence type="ECO:0000313" key="11">
    <source>
        <dbReference type="Proteomes" id="UP001187734"/>
    </source>
</evidence>
<dbReference type="InterPro" id="IPR036864">
    <property type="entry name" value="Zn2-C6_fun-type_DNA-bd_sf"/>
</dbReference>
<keyword evidence="4" id="KW-0805">Transcription regulation</keyword>
<proteinExistence type="predicted"/>
<evidence type="ECO:0000313" key="10">
    <source>
        <dbReference type="EMBL" id="SPJ75718.1"/>
    </source>
</evidence>
<accession>A0AAE8SH88</accession>
<dbReference type="PANTHER" id="PTHR31313:SF83">
    <property type="entry name" value="ZN(II)2CYS6 TRANSCRIPTION FACTOR (EUROFUNG)"/>
    <property type="match status" value="1"/>
</dbReference>
<dbReference type="EMBL" id="ONZP01000172">
    <property type="protein sequence ID" value="SPJ75718.1"/>
    <property type="molecule type" value="Genomic_DNA"/>
</dbReference>
<dbReference type="GO" id="GO:0005634">
    <property type="term" value="C:nucleus"/>
    <property type="evidence" value="ECO:0007669"/>
    <property type="project" value="UniProtKB-SubCell"/>
</dbReference>
<dbReference type="CDD" id="cd14723">
    <property type="entry name" value="ZIP_Ppr1"/>
    <property type="match status" value="1"/>
</dbReference>
<dbReference type="InterPro" id="IPR007219">
    <property type="entry name" value="XnlR_reg_dom"/>
</dbReference>
<keyword evidence="11" id="KW-1185">Reference proteome</keyword>
<dbReference type="InterPro" id="IPR051615">
    <property type="entry name" value="Transcr_Regulatory_Elem"/>
</dbReference>
<protein>
    <submittedName>
        <fullName evidence="10">Related to C6 transcription factor</fullName>
    </submittedName>
</protein>
<keyword evidence="5" id="KW-0238">DNA-binding</keyword>
<evidence type="ECO:0000256" key="4">
    <source>
        <dbReference type="ARBA" id="ARBA00023015"/>
    </source>
</evidence>
<dbReference type="PANTHER" id="PTHR31313">
    <property type="entry name" value="TY1 ENHANCER ACTIVATOR"/>
    <property type="match status" value="1"/>
</dbReference>
<dbReference type="Pfam" id="PF00172">
    <property type="entry name" value="Zn_clus"/>
    <property type="match status" value="1"/>
</dbReference>
<evidence type="ECO:0000256" key="1">
    <source>
        <dbReference type="ARBA" id="ARBA00004123"/>
    </source>
</evidence>
<feature type="domain" description="Zn(2)-C6 fungal-type" evidence="9">
    <location>
        <begin position="30"/>
        <end position="60"/>
    </location>
</feature>
<dbReference type="GO" id="GO:0008270">
    <property type="term" value="F:zinc ion binding"/>
    <property type="evidence" value="ECO:0007669"/>
    <property type="project" value="InterPro"/>
</dbReference>
<dbReference type="CDD" id="cd00067">
    <property type="entry name" value="GAL4"/>
    <property type="match status" value="1"/>
</dbReference>
<keyword evidence="7" id="KW-0539">Nucleus</keyword>
<reference evidence="10" key="1">
    <citation type="submission" date="2018-03" db="EMBL/GenBank/DDBJ databases">
        <authorList>
            <person name="Guldener U."/>
        </authorList>
    </citation>
    <scope>NUCLEOTIDE SEQUENCE</scope>
</reference>
<dbReference type="InterPro" id="IPR001138">
    <property type="entry name" value="Zn2Cys6_DnaBD"/>
</dbReference>
<evidence type="ECO:0000256" key="5">
    <source>
        <dbReference type="ARBA" id="ARBA00023125"/>
    </source>
</evidence>
<keyword evidence="2" id="KW-0479">Metal-binding</keyword>
<dbReference type="GO" id="GO:0006351">
    <property type="term" value="P:DNA-templated transcription"/>
    <property type="evidence" value="ECO:0007669"/>
    <property type="project" value="InterPro"/>
</dbReference>
<sequence>MPNSVPHKPPGSPRAARKSRTARSKYVLRACQECHRRRAKCDGQRPSCSRCLARGLSCVFSTNVDHRGSAPRSHVSLLQARIALLEQVLQLHEIDIDASIACITAQKAKSEAGLPSPDVVCQKDSQDVLNGRDRDEPFFGAASGRLEIPTEPNFALPSYNNNPHISCSDDKLMIPQNQLQGLFSPKAQTPAPGSYKSAELQEHLINLFFEWEQPWLQVVDEALFRDSRRSNGRYHSALLLDCMMALASRYSDRPDVRSDLRDSDTAGMAFMQSAEVRLQGELKWPTITTVQSLAIMAIFYVAIGSDAAGWLHHGMAIRLVLDMGFNLDTTADVGLCRLTDAEVQLRRQIYWALYCSDKLWASYTGRVCTMLDSQGSVPLMENPLPNGNQRDSVETSGPSRPLLPMFLRYLSTQCQILERILTNLYAPKGLETAQKRQSFFDSCFLDVQNWFFALPKELKIDPDQPSASPHLYILHMCFHTCIILLAKPFLPKNANPLESNLAVEACRQAAKDICHLGNRYRTAFGSFRRSPITATHCTLTATLMVMFLGNGSRGDLDCCLLTLGELAESWAPAKRYWQTLSRVLGHRHNSEDGDITASSKVNLQDGKDVTDQSQVWNLAGPFHDMSAQLMELHPRSFEDTIFDTMPAIDFGQVDFEQLGFNPFGVLPFDYIGYDVPSSDSQWMPQI</sequence>
<evidence type="ECO:0000256" key="3">
    <source>
        <dbReference type="ARBA" id="ARBA00022833"/>
    </source>
</evidence>
<evidence type="ECO:0000256" key="8">
    <source>
        <dbReference type="SAM" id="MobiDB-lite"/>
    </source>
</evidence>
<dbReference type="PROSITE" id="PS00463">
    <property type="entry name" value="ZN2_CY6_FUNGAL_1"/>
    <property type="match status" value="1"/>
</dbReference>
<gene>
    <name evidence="10" type="ORF">FTOL_05449</name>
</gene>
<keyword evidence="3" id="KW-0862">Zinc</keyword>